<dbReference type="AlphaFoldDB" id="A0A7V0T5H6"/>
<dbReference type="GO" id="GO:0004527">
    <property type="term" value="F:exonuclease activity"/>
    <property type="evidence" value="ECO:0007669"/>
    <property type="project" value="UniProtKB-KW"/>
</dbReference>
<gene>
    <name evidence="2" type="ORF">ENN51_04555</name>
</gene>
<proteinExistence type="predicted"/>
<feature type="domain" description="DDH" evidence="1">
    <location>
        <begin position="77"/>
        <end position="205"/>
    </location>
</feature>
<dbReference type="SUPFAM" id="SSF64182">
    <property type="entry name" value="DHH phosphoesterases"/>
    <property type="match status" value="1"/>
</dbReference>
<evidence type="ECO:0000313" key="2">
    <source>
        <dbReference type="EMBL" id="HDQ99540.1"/>
    </source>
</evidence>
<dbReference type="EMBL" id="DSBX01000174">
    <property type="protein sequence ID" value="HDQ99540.1"/>
    <property type="molecule type" value="Genomic_DNA"/>
</dbReference>
<accession>A0A7V0T5H6</accession>
<dbReference type="Gene3D" id="3.90.1640.30">
    <property type="match status" value="1"/>
</dbReference>
<comment type="caution">
    <text evidence="2">The sequence shown here is derived from an EMBL/GenBank/DDBJ whole genome shotgun (WGS) entry which is preliminary data.</text>
</comment>
<dbReference type="InterPro" id="IPR001667">
    <property type="entry name" value="DDH_dom"/>
</dbReference>
<sequence length="542" mass="59066">MWPLRPVDENAVAGLTAATRLTPLFARLLWLRGARDPDAAARWLEPKLTDLHPSELLPDFEPAVERTLRAITDREPILVWGHDDLDGVSAVAVLKLVIGHLQGRVSYHIPTRGRDKHGLDADTAAAILDGSGLIITVDCGITNREDIARLAQRGVDVVVTDHHELPDGLPPALASVDPKRSDSGYPYRGLAGVGVALKFALGLARRRLGLGVEEFWSAERDAVALAVLGTIADRVPLTGENRTLVACGIGRLHECRLPAVRAVFARLDCTEARGRYAPLAALPRLLPLFAAADGVSAVGRLLEADAASAAEWVEELEERARAWQAEAEAAWELAQTIARVGDGLVVIKDRRMSLRALGYCAARLRHSYRLPAVVMGWRGDAWVGECRGAEGMSLIDLLSAHRECFVDYGGHRLAAGFTIDDERAEEFILAAERYAHENFAREVAVDDREFADAVLPLAQFEPELRRLAPFGEGNPRPLFISEPTRLVDGGRYWSAETRPGLPLYPERAGLIPDMANVRLLYTVGDRGEALIRDSRPVASAGA</sequence>
<reference evidence="2" key="1">
    <citation type="journal article" date="2020" name="mSystems">
        <title>Genome- and Community-Level Interaction Insights into Carbon Utilization and Element Cycling Functions of Hydrothermarchaeota in Hydrothermal Sediment.</title>
        <authorList>
            <person name="Zhou Z."/>
            <person name="Liu Y."/>
            <person name="Xu W."/>
            <person name="Pan J."/>
            <person name="Luo Z.H."/>
            <person name="Li M."/>
        </authorList>
    </citation>
    <scope>NUCLEOTIDE SEQUENCE [LARGE SCALE GENOMIC DNA]</scope>
    <source>
        <strain evidence="2">SpSt-1182</strain>
    </source>
</reference>
<dbReference type="PANTHER" id="PTHR30255">
    <property type="entry name" value="SINGLE-STRANDED-DNA-SPECIFIC EXONUCLEASE RECJ"/>
    <property type="match status" value="1"/>
</dbReference>
<protein>
    <recommendedName>
        <fullName evidence="1">DDH domain-containing protein</fullName>
    </recommendedName>
</protein>
<dbReference type="Gene3D" id="3.10.310.30">
    <property type="match status" value="1"/>
</dbReference>
<dbReference type="Pfam" id="PF01368">
    <property type="entry name" value="DHH"/>
    <property type="match status" value="1"/>
</dbReference>
<dbReference type="Proteomes" id="UP000885672">
    <property type="component" value="Unassembled WGS sequence"/>
</dbReference>
<evidence type="ECO:0000259" key="1">
    <source>
        <dbReference type="Pfam" id="PF01368"/>
    </source>
</evidence>
<organism evidence="2">
    <name type="scientific">candidate division WOR-3 bacterium</name>
    <dbReference type="NCBI Taxonomy" id="2052148"/>
    <lineage>
        <taxon>Bacteria</taxon>
        <taxon>Bacteria division WOR-3</taxon>
    </lineage>
</organism>
<name>A0A7V0T5H6_UNCW3</name>
<dbReference type="PANTHER" id="PTHR30255:SF2">
    <property type="entry name" value="SINGLE-STRANDED-DNA-SPECIFIC EXONUCLEASE RECJ"/>
    <property type="match status" value="1"/>
</dbReference>
<dbReference type="InterPro" id="IPR051673">
    <property type="entry name" value="SSDNA_exonuclease_RecJ"/>
</dbReference>
<dbReference type="InterPro" id="IPR038763">
    <property type="entry name" value="DHH_sf"/>
</dbReference>